<sequence>MREYDGIEVRYRRPDADLANSLQVIENLLGFAPEPLQLDFDLSFWAGGAGVLDKLAISCNVTPEQWQRLKQKLDLYSPEEMVAREDCREDFIWLVADDEECSDILAASAQFINDNKVAFQETCLESHAIYFSYMSDVNTWTAVWGQGSRINYAYFCEG</sequence>
<dbReference type="EMBL" id="CP022358">
    <property type="protein sequence ID" value="ASK67769.1"/>
    <property type="molecule type" value="Genomic_DNA"/>
</dbReference>
<dbReference type="AlphaFoldDB" id="A0A220UHZ8"/>
<protein>
    <submittedName>
        <fullName evidence="1">Uncharacterized protein</fullName>
    </submittedName>
</protein>
<evidence type="ECO:0000313" key="2">
    <source>
        <dbReference type="Proteomes" id="UP000198367"/>
    </source>
</evidence>
<organism evidence="1 2">
    <name type="scientific">Shewanella bicestrii</name>
    <dbReference type="NCBI Taxonomy" id="2018305"/>
    <lineage>
        <taxon>Bacteria</taxon>
        <taxon>Pseudomonadati</taxon>
        <taxon>Pseudomonadota</taxon>
        <taxon>Gammaproteobacteria</taxon>
        <taxon>Alteromonadales</taxon>
        <taxon>Shewanellaceae</taxon>
        <taxon>Shewanella</taxon>
    </lineage>
</organism>
<keyword evidence="2" id="KW-1185">Reference proteome</keyword>
<dbReference type="RefSeq" id="WP_089066822.1">
    <property type="nucleotide sequence ID" value="NZ_CP022358.1"/>
</dbReference>
<accession>A0A220UHZ8</accession>
<evidence type="ECO:0000313" key="1">
    <source>
        <dbReference type="EMBL" id="ASK67769.1"/>
    </source>
</evidence>
<gene>
    <name evidence="1" type="ORF">CF168_02265</name>
</gene>
<reference evidence="1 2" key="1">
    <citation type="submission" date="2017-07" db="EMBL/GenBank/DDBJ databases">
        <title>Phenotypical and genomic characterization of a clinical isolate of Shewanella bicestrii sp. nov. producing an extended-spectrum beta-lactamase and a new oxacillinase variant.</title>
        <authorList>
            <person name="Jousset A.B."/>
            <person name="Bonnin R.A."/>
            <person name="Girlich D."/>
            <person name="Dabos L."/>
            <person name="Potron A."/>
            <person name="Dortet L."/>
            <person name="Glaser P."/>
            <person name="Naas T."/>
        </authorList>
    </citation>
    <scope>NUCLEOTIDE SEQUENCE [LARGE SCALE GENOMIC DNA]</scope>
    <source>
        <strain evidence="1 2">JAB-1</strain>
    </source>
</reference>
<proteinExistence type="predicted"/>
<dbReference type="KEGG" id="sbj:CF168_02265"/>
<dbReference type="Proteomes" id="UP000198367">
    <property type="component" value="Chromosome"/>
</dbReference>
<name>A0A220UHZ8_9GAMM</name>